<gene>
    <name evidence="1" type="ORF">HID58_028452</name>
</gene>
<keyword evidence="2" id="KW-1185">Reference proteome</keyword>
<reference evidence="1 2" key="1">
    <citation type="submission" date="2021-05" db="EMBL/GenBank/DDBJ databases">
        <title>Genome Assembly of Synthetic Allotetraploid Brassica napus Reveals Homoeologous Exchanges between Subgenomes.</title>
        <authorList>
            <person name="Davis J.T."/>
        </authorList>
    </citation>
    <scope>NUCLEOTIDE SEQUENCE [LARGE SCALE GENOMIC DNA]</scope>
    <source>
        <strain evidence="2">cv. Da-Ae</strain>
        <tissue evidence="1">Seedling</tissue>
    </source>
</reference>
<proteinExistence type="predicted"/>
<sequence>MGRRREVMGKTRCEEWKLRRLPRRIRSVLLFWVVPLIDCTMGINHDLFIRSEINPPVVAVTFDIHFTTSGLSRRDGLGVHFNQLNYASAPYLCCQNCKEMLLREIESSAFSGASNNRSAIVLLIQSSFYPLPSTNGEGRAIKETNGSSIGVKAPVVEGIVLSEFLDLEVQWSAREETLMDYQCIIKHSESRMNHCLDDMRILTQTSFVGAANLSLDSNPIVNNIGPDNTNRCDAAATIEGCSEVSKPIPPQTVPLILITPTMETMKLAKSFPIPFPVPKYLQFTE</sequence>
<dbReference type="Proteomes" id="UP000824890">
    <property type="component" value="Unassembled WGS sequence"/>
</dbReference>
<evidence type="ECO:0000313" key="2">
    <source>
        <dbReference type="Proteomes" id="UP000824890"/>
    </source>
</evidence>
<comment type="caution">
    <text evidence="1">The sequence shown here is derived from an EMBL/GenBank/DDBJ whole genome shotgun (WGS) entry which is preliminary data.</text>
</comment>
<protein>
    <submittedName>
        <fullName evidence="1">Uncharacterized protein</fullName>
    </submittedName>
</protein>
<evidence type="ECO:0000313" key="1">
    <source>
        <dbReference type="EMBL" id="KAH0914006.1"/>
    </source>
</evidence>
<dbReference type="EMBL" id="JAGKQM010000008">
    <property type="protein sequence ID" value="KAH0914006.1"/>
    <property type="molecule type" value="Genomic_DNA"/>
</dbReference>
<name>A0ABQ8CAB1_BRANA</name>
<organism evidence="1 2">
    <name type="scientific">Brassica napus</name>
    <name type="common">Rape</name>
    <dbReference type="NCBI Taxonomy" id="3708"/>
    <lineage>
        <taxon>Eukaryota</taxon>
        <taxon>Viridiplantae</taxon>
        <taxon>Streptophyta</taxon>
        <taxon>Embryophyta</taxon>
        <taxon>Tracheophyta</taxon>
        <taxon>Spermatophyta</taxon>
        <taxon>Magnoliopsida</taxon>
        <taxon>eudicotyledons</taxon>
        <taxon>Gunneridae</taxon>
        <taxon>Pentapetalae</taxon>
        <taxon>rosids</taxon>
        <taxon>malvids</taxon>
        <taxon>Brassicales</taxon>
        <taxon>Brassicaceae</taxon>
        <taxon>Brassiceae</taxon>
        <taxon>Brassica</taxon>
    </lineage>
</organism>
<accession>A0ABQ8CAB1</accession>